<evidence type="ECO:0000256" key="6">
    <source>
        <dbReference type="ARBA" id="ARBA00022792"/>
    </source>
</evidence>
<dbReference type="Gene3D" id="3.40.30.10">
    <property type="entry name" value="Glutaredoxin"/>
    <property type="match status" value="1"/>
</dbReference>
<evidence type="ECO:0000256" key="7">
    <source>
        <dbReference type="ARBA" id="ARBA00022982"/>
    </source>
</evidence>
<evidence type="ECO:0000256" key="2">
    <source>
        <dbReference type="ARBA" id="ARBA00004443"/>
    </source>
</evidence>
<keyword evidence="9" id="KW-0472">Membrane</keyword>
<accession>A0A5N5WLK6</accession>
<dbReference type="PANTHER" id="PTHR12878:SF0">
    <property type="entry name" value="NADH DEHYDROGENASE [UBIQUINONE] 1 ALPHA SUBCOMPLEX SUBUNIT 2"/>
    <property type="match status" value="1"/>
</dbReference>
<dbReference type="SUPFAM" id="SSF52833">
    <property type="entry name" value="Thioredoxin-like"/>
    <property type="match status" value="1"/>
</dbReference>
<dbReference type="GO" id="GO:0005743">
    <property type="term" value="C:mitochondrial inner membrane"/>
    <property type="evidence" value="ECO:0007669"/>
    <property type="project" value="UniProtKB-SubCell"/>
</dbReference>
<gene>
    <name evidence="11" type="ORF">BDV29DRAFT_51013</name>
</gene>
<evidence type="ECO:0000256" key="8">
    <source>
        <dbReference type="ARBA" id="ARBA00023128"/>
    </source>
</evidence>
<comment type="function">
    <text evidence="1">Accessory subunit of the mitochondrial membrane respiratory chain NADH dehydrogenase (Complex I), that is believed not to be involved in catalysis. Complex I functions in the transfer of electrons from NADH to the respiratory chain. The immediate electron acceptor for the enzyme is believed to be ubiquinone.</text>
</comment>
<protein>
    <submittedName>
        <fullName evidence="11">Thioredoxin-like protein</fullName>
    </submittedName>
</protein>
<dbReference type="PIRSF" id="PIRSF005822">
    <property type="entry name" value="NDUA2"/>
    <property type="match status" value="1"/>
</dbReference>
<keyword evidence="7" id="KW-0249">Electron transport</keyword>
<sequence length="94" mass="10746">MSGKYVFTKGLKELRFLFCQTSEHSVATRSFLKRAYPTMKKHNPHIPILVREAANTVPRVYARYGFGKETLEPLSGLTDTQIEEKITKLVKQSS</sequence>
<name>A0A5N5WLK6_9EURO</name>
<keyword evidence="12" id="KW-1185">Reference proteome</keyword>
<evidence type="ECO:0000313" key="12">
    <source>
        <dbReference type="Proteomes" id="UP000326565"/>
    </source>
</evidence>
<dbReference type="InterPro" id="IPR007741">
    <property type="entry name" value="Ribosomal_mL43/mS25/NADH_DH"/>
</dbReference>
<evidence type="ECO:0000256" key="9">
    <source>
        <dbReference type="ARBA" id="ARBA00023136"/>
    </source>
</evidence>
<feature type="domain" description="Ribosomal protein/NADH dehydrogenase" evidence="10">
    <location>
        <begin position="20"/>
        <end position="93"/>
    </location>
</feature>
<reference evidence="11 12" key="1">
    <citation type="submission" date="2019-04" db="EMBL/GenBank/DDBJ databases">
        <title>Friends and foes A comparative genomics study of 23 Aspergillus species from section Flavi.</title>
        <authorList>
            <consortium name="DOE Joint Genome Institute"/>
            <person name="Kjaerbolling I."/>
            <person name="Vesth T."/>
            <person name="Frisvad J.C."/>
            <person name="Nybo J.L."/>
            <person name="Theobald S."/>
            <person name="Kildgaard S."/>
            <person name="Isbrandt T."/>
            <person name="Kuo A."/>
            <person name="Sato A."/>
            <person name="Lyhne E.K."/>
            <person name="Kogle M.E."/>
            <person name="Wiebenga A."/>
            <person name="Kun R.S."/>
            <person name="Lubbers R.J."/>
            <person name="Makela M.R."/>
            <person name="Barry K."/>
            <person name="Chovatia M."/>
            <person name="Clum A."/>
            <person name="Daum C."/>
            <person name="Haridas S."/>
            <person name="He G."/>
            <person name="LaButti K."/>
            <person name="Lipzen A."/>
            <person name="Mondo S."/>
            <person name="Riley R."/>
            <person name="Salamov A."/>
            <person name="Simmons B.A."/>
            <person name="Magnuson J.K."/>
            <person name="Henrissat B."/>
            <person name="Mortensen U.H."/>
            <person name="Larsen T.O."/>
            <person name="Devries R.P."/>
            <person name="Grigoriev I.V."/>
            <person name="Machida M."/>
            <person name="Baker S.E."/>
            <person name="Andersen M.R."/>
        </authorList>
    </citation>
    <scope>NUCLEOTIDE SEQUENCE [LARGE SCALE GENOMIC DNA]</scope>
    <source>
        <strain evidence="11 12">CBS 151.66</strain>
    </source>
</reference>
<dbReference type="InterPro" id="IPR016464">
    <property type="entry name" value="NADH_Ub_cplx-1_asu_su-2"/>
</dbReference>
<dbReference type="EMBL" id="ML732342">
    <property type="protein sequence ID" value="KAB8069411.1"/>
    <property type="molecule type" value="Genomic_DNA"/>
</dbReference>
<evidence type="ECO:0000256" key="5">
    <source>
        <dbReference type="ARBA" id="ARBA00022660"/>
    </source>
</evidence>
<proteinExistence type="inferred from homology"/>
<dbReference type="FunFam" id="3.40.30.10:FF:000219">
    <property type="entry name" value="NADH-ubiquinone oxidoreductase 10.5 kDa subunit"/>
    <property type="match status" value="1"/>
</dbReference>
<comment type="similarity">
    <text evidence="3">Belongs to the complex I NDUFA2 subunit family.</text>
</comment>
<keyword evidence="8" id="KW-0496">Mitochondrion</keyword>
<evidence type="ECO:0000259" key="10">
    <source>
        <dbReference type="SMART" id="SM00916"/>
    </source>
</evidence>
<dbReference type="PANTHER" id="PTHR12878">
    <property type="entry name" value="NADH-UBIQUINONE OXIDOREDUCTASE B8 SUBUNIT"/>
    <property type="match status" value="1"/>
</dbReference>
<keyword evidence="5" id="KW-0679">Respiratory chain</keyword>
<evidence type="ECO:0000256" key="1">
    <source>
        <dbReference type="ARBA" id="ARBA00003195"/>
    </source>
</evidence>
<dbReference type="AlphaFoldDB" id="A0A5N5WLK6"/>
<evidence type="ECO:0000313" key="11">
    <source>
        <dbReference type="EMBL" id="KAB8069411.1"/>
    </source>
</evidence>
<evidence type="ECO:0000256" key="4">
    <source>
        <dbReference type="ARBA" id="ARBA00022448"/>
    </source>
</evidence>
<dbReference type="InterPro" id="IPR036249">
    <property type="entry name" value="Thioredoxin-like_sf"/>
</dbReference>
<evidence type="ECO:0000256" key="3">
    <source>
        <dbReference type="ARBA" id="ARBA00008939"/>
    </source>
</evidence>
<dbReference type="SMART" id="SM00916">
    <property type="entry name" value="L51_S25_CI-B8"/>
    <property type="match status" value="1"/>
</dbReference>
<organism evidence="11 12">
    <name type="scientific">Aspergillus leporis</name>
    <dbReference type="NCBI Taxonomy" id="41062"/>
    <lineage>
        <taxon>Eukaryota</taxon>
        <taxon>Fungi</taxon>
        <taxon>Dikarya</taxon>
        <taxon>Ascomycota</taxon>
        <taxon>Pezizomycotina</taxon>
        <taxon>Eurotiomycetes</taxon>
        <taxon>Eurotiomycetidae</taxon>
        <taxon>Eurotiales</taxon>
        <taxon>Aspergillaceae</taxon>
        <taxon>Aspergillus</taxon>
        <taxon>Aspergillus subgen. Circumdati</taxon>
    </lineage>
</organism>
<dbReference type="Proteomes" id="UP000326565">
    <property type="component" value="Unassembled WGS sequence"/>
</dbReference>
<dbReference type="OrthoDB" id="10250268at2759"/>
<comment type="subcellular location">
    <subcellularLocation>
        <location evidence="2">Mitochondrion inner membrane</location>
        <topology evidence="2">Peripheral membrane protein</topology>
        <orientation evidence="2">Matrix side</orientation>
    </subcellularLocation>
</comment>
<keyword evidence="6" id="KW-0999">Mitochondrion inner membrane</keyword>
<dbReference type="Pfam" id="PF05047">
    <property type="entry name" value="L51_S25_CI-B8"/>
    <property type="match status" value="1"/>
</dbReference>
<keyword evidence="4" id="KW-0813">Transport</keyword>